<dbReference type="Pfam" id="PF03707">
    <property type="entry name" value="MHYT"/>
    <property type="match status" value="3"/>
</dbReference>
<evidence type="ECO:0000256" key="1">
    <source>
        <dbReference type="PROSITE-ProRule" id="PRU00244"/>
    </source>
</evidence>
<dbReference type="PROSITE" id="PS50883">
    <property type="entry name" value="EAL"/>
    <property type="match status" value="1"/>
</dbReference>
<dbReference type="SMART" id="SM00052">
    <property type="entry name" value="EAL"/>
    <property type="match status" value="1"/>
</dbReference>
<keyword evidence="1" id="KW-0472">Membrane</keyword>
<feature type="transmembrane region" description="Helical" evidence="1">
    <location>
        <begin position="84"/>
        <end position="101"/>
    </location>
</feature>
<keyword evidence="1" id="KW-1133">Transmembrane helix</keyword>
<evidence type="ECO:0000313" key="5">
    <source>
        <dbReference type="EMBL" id="KFB09569.1"/>
    </source>
</evidence>
<evidence type="ECO:0000259" key="4">
    <source>
        <dbReference type="PROSITE" id="PS50924"/>
    </source>
</evidence>
<dbReference type="InterPro" id="IPR001633">
    <property type="entry name" value="EAL_dom"/>
</dbReference>
<dbReference type="Pfam" id="PF00563">
    <property type="entry name" value="EAL"/>
    <property type="match status" value="1"/>
</dbReference>
<dbReference type="EMBL" id="JMQM01000001">
    <property type="protein sequence ID" value="KFB09569.1"/>
    <property type="molecule type" value="Genomic_DNA"/>
</dbReference>
<dbReference type="SMART" id="SM00267">
    <property type="entry name" value="GGDEF"/>
    <property type="match status" value="1"/>
</dbReference>
<dbReference type="SUPFAM" id="SSF55785">
    <property type="entry name" value="PYP-like sensor domain (PAS domain)"/>
    <property type="match status" value="1"/>
</dbReference>
<dbReference type="SUPFAM" id="SSF141868">
    <property type="entry name" value="EAL domain-like"/>
    <property type="match status" value="1"/>
</dbReference>
<sequence length="786" mass="84817">MLTVYNCIVNEHNLWLVLLAGAICLIASMNAVSLLRHTRKARSMMRLAWIAICGTSFGFGIWATHFIAMLAYSPSIPSAYDVPLTAGSLLIAVAASALGFATATGGMTRDHHLVGGAITGAGIAAMHYTGMAAFEVQGRFVWDQRLIAASLVLGVTLGAIATHIVLRKSSKRSRSAALGALTFTLAICSMHFTGMGAISIVPDGSVAISPSSIPAELLAAGVAVAAFTILALTAVALWLDIRDARRVQMEENRMRGLANAAVEGLLVCNGTEIVTANNAFGTLSGRDNEALLGMHYTDLLGELVQVAEAEQGQEPIFETLLNHADGTKRPVEIILRSIDYFGRPHRAVAVRDIRERKAAEDNIRKLAMNDTLTGLPNRRSFNARLEEVMASNPQGRSVAVLCMDLDRFKEVNDLFGHAAGDAMLCKVAACVESVLGENQLVARLGGDEFAIIAPGIATANDAGRLAEKILEAFREANRSATSEGLMSTSIGIALFPQDAEDQETLINYADTALYRAKSEGRDTYRLYDHEMGQEARARRIMEHELRHAVSRNEFSLVYQPQKKIDTGETIGYEALLRWKHPERGNVSPGIFIPVAEESGAIVQIGEWVLQEACRTAAKWNEALTVAVNVSPVQLHSPHFALTVHQILLNTGLAPQRLELEITETALVRDMHRALATLRQLKGIGVRVAMDDFGTGYSSLSNLRAFPFDKIKIDGSFIRQVDTNQQAATIVKAVLGIGRGLGLPVLAEGVETSGELKFLAGEFCQIGQGYFLGRPAPLESIENEVAA</sequence>
<feature type="transmembrane region" description="Helical" evidence="1">
    <location>
        <begin position="178"/>
        <end position="198"/>
    </location>
</feature>
<organism evidence="5 6">
    <name type="scientific">Nitratireductor basaltis</name>
    <dbReference type="NCBI Taxonomy" id="472175"/>
    <lineage>
        <taxon>Bacteria</taxon>
        <taxon>Pseudomonadati</taxon>
        <taxon>Pseudomonadota</taxon>
        <taxon>Alphaproteobacteria</taxon>
        <taxon>Hyphomicrobiales</taxon>
        <taxon>Phyllobacteriaceae</taxon>
        <taxon>Nitratireductor</taxon>
    </lineage>
</organism>
<evidence type="ECO:0000259" key="2">
    <source>
        <dbReference type="PROSITE" id="PS50883"/>
    </source>
</evidence>
<comment type="caution">
    <text evidence="5">The sequence shown here is derived from an EMBL/GenBank/DDBJ whole genome shotgun (WGS) entry which is preliminary data.</text>
</comment>
<dbReference type="Pfam" id="PF00990">
    <property type="entry name" value="GGDEF"/>
    <property type="match status" value="1"/>
</dbReference>
<dbReference type="eggNOG" id="COG5001">
    <property type="taxonomic scope" value="Bacteria"/>
</dbReference>
<dbReference type="InterPro" id="IPR043128">
    <property type="entry name" value="Rev_trsase/Diguanyl_cyclase"/>
</dbReference>
<dbReference type="OrthoDB" id="9814202at2"/>
<dbReference type="FunFam" id="3.30.70.270:FF:000001">
    <property type="entry name" value="Diguanylate cyclase domain protein"/>
    <property type="match status" value="1"/>
</dbReference>
<dbReference type="Proteomes" id="UP000053675">
    <property type="component" value="Unassembled WGS sequence"/>
</dbReference>
<dbReference type="PATRIC" id="fig|472175.3.peg.606"/>
<proteinExistence type="predicted"/>
<dbReference type="Gene3D" id="3.20.20.450">
    <property type="entry name" value="EAL domain"/>
    <property type="match status" value="1"/>
</dbReference>
<dbReference type="InterPro" id="IPR000014">
    <property type="entry name" value="PAS"/>
</dbReference>
<feature type="transmembrane region" description="Helical" evidence="1">
    <location>
        <begin position="218"/>
        <end position="239"/>
    </location>
</feature>
<dbReference type="PANTHER" id="PTHR44757">
    <property type="entry name" value="DIGUANYLATE CYCLASE DGCP"/>
    <property type="match status" value="1"/>
</dbReference>
<dbReference type="GO" id="GO:0016020">
    <property type="term" value="C:membrane"/>
    <property type="evidence" value="ECO:0007669"/>
    <property type="project" value="UniProtKB-UniRule"/>
</dbReference>
<dbReference type="RefSeq" id="WP_036479607.1">
    <property type="nucleotide sequence ID" value="NZ_JMQM01000001.1"/>
</dbReference>
<dbReference type="InterPro" id="IPR029787">
    <property type="entry name" value="Nucleotide_cyclase"/>
</dbReference>
<dbReference type="InterPro" id="IPR005330">
    <property type="entry name" value="MHYT_dom"/>
</dbReference>
<feature type="transmembrane region" description="Helical" evidence="1">
    <location>
        <begin position="146"/>
        <end position="166"/>
    </location>
</feature>
<dbReference type="NCBIfam" id="TIGR00254">
    <property type="entry name" value="GGDEF"/>
    <property type="match status" value="1"/>
</dbReference>
<dbReference type="CDD" id="cd01949">
    <property type="entry name" value="GGDEF"/>
    <property type="match status" value="1"/>
</dbReference>
<accession>A0A084U9D3</accession>
<feature type="transmembrane region" description="Helical" evidence="1">
    <location>
        <begin position="113"/>
        <end position="134"/>
    </location>
</feature>
<gene>
    <name evidence="5" type="ORF">EL18_00585</name>
</gene>
<dbReference type="Pfam" id="PF13426">
    <property type="entry name" value="PAS_9"/>
    <property type="match status" value="1"/>
</dbReference>
<dbReference type="AlphaFoldDB" id="A0A084U9D3"/>
<dbReference type="GO" id="GO:0003824">
    <property type="term" value="F:catalytic activity"/>
    <property type="evidence" value="ECO:0007669"/>
    <property type="project" value="UniProtKB-ARBA"/>
</dbReference>
<feature type="transmembrane region" description="Helical" evidence="1">
    <location>
        <begin position="12"/>
        <end position="35"/>
    </location>
</feature>
<dbReference type="InterPro" id="IPR035965">
    <property type="entry name" value="PAS-like_dom_sf"/>
</dbReference>
<dbReference type="SUPFAM" id="SSF55073">
    <property type="entry name" value="Nucleotide cyclase"/>
    <property type="match status" value="1"/>
</dbReference>
<dbReference type="InterPro" id="IPR052155">
    <property type="entry name" value="Biofilm_reg_signaling"/>
</dbReference>
<dbReference type="STRING" id="472175.EL18_00585"/>
<name>A0A084U9D3_9HYPH</name>
<dbReference type="InterPro" id="IPR035919">
    <property type="entry name" value="EAL_sf"/>
</dbReference>
<protein>
    <submittedName>
        <fullName evidence="5">Diguanylate cyclase</fullName>
    </submittedName>
</protein>
<reference evidence="5 6" key="1">
    <citation type="submission" date="2014-05" db="EMBL/GenBank/DDBJ databases">
        <title>Draft Genome Sequence of Nitratireductor basaltis Strain UMTGB225, A Marine Bacterium Isolated from Green Barrel Tunicate.</title>
        <authorList>
            <person name="Gan H.Y."/>
        </authorList>
    </citation>
    <scope>NUCLEOTIDE SEQUENCE [LARGE SCALE GENOMIC DNA]</scope>
    <source>
        <strain evidence="5 6">UMTGB225</strain>
    </source>
</reference>
<feature type="domain" description="MHYT" evidence="4">
    <location>
        <begin position="12"/>
        <end position="201"/>
    </location>
</feature>
<keyword evidence="1" id="KW-0812">Transmembrane</keyword>
<dbReference type="PROSITE" id="PS50887">
    <property type="entry name" value="GGDEF"/>
    <property type="match status" value="1"/>
</dbReference>
<dbReference type="CDD" id="cd01948">
    <property type="entry name" value="EAL"/>
    <property type="match status" value="1"/>
</dbReference>
<dbReference type="PROSITE" id="PS50924">
    <property type="entry name" value="MHYT"/>
    <property type="match status" value="1"/>
</dbReference>
<dbReference type="Gene3D" id="3.30.450.20">
    <property type="entry name" value="PAS domain"/>
    <property type="match status" value="1"/>
</dbReference>
<dbReference type="Gene3D" id="3.30.70.270">
    <property type="match status" value="1"/>
</dbReference>
<dbReference type="InterPro" id="IPR000160">
    <property type="entry name" value="GGDEF_dom"/>
</dbReference>
<feature type="transmembrane region" description="Helical" evidence="1">
    <location>
        <begin position="47"/>
        <end position="72"/>
    </location>
</feature>
<keyword evidence="6" id="KW-1185">Reference proteome</keyword>
<dbReference type="NCBIfam" id="TIGR00229">
    <property type="entry name" value="sensory_box"/>
    <property type="match status" value="1"/>
</dbReference>
<evidence type="ECO:0000313" key="6">
    <source>
        <dbReference type="Proteomes" id="UP000053675"/>
    </source>
</evidence>
<evidence type="ECO:0000259" key="3">
    <source>
        <dbReference type="PROSITE" id="PS50887"/>
    </source>
</evidence>
<dbReference type="PANTHER" id="PTHR44757:SF2">
    <property type="entry name" value="BIOFILM ARCHITECTURE MAINTENANCE PROTEIN MBAA"/>
    <property type="match status" value="1"/>
</dbReference>
<feature type="domain" description="EAL" evidence="2">
    <location>
        <begin position="538"/>
        <end position="786"/>
    </location>
</feature>
<feature type="domain" description="GGDEF" evidence="3">
    <location>
        <begin position="396"/>
        <end position="529"/>
    </location>
</feature>